<dbReference type="EMBL" id="ADMT01000152">
    <property type="protein sequence ID" value="EFF82837.1"/>
    <property type="molecule type" value="Genomic_DNA"/>
</dbReference>
<dbReference type="InterPro" id="IPR019613">
    <property type="entry name" value="DUF4198"/>
</dbReference>
<comment type="caution">
    <text evidence="1">The sequence shown here is derived from an EMBL/GenBank/DDBJ whole genome shotgun (WGS) entry which is preliminary data.</text>
</comment>
<dbReference type="HOGENOM" id="CLU_089869_0_0_6"/>
<sequence length="274" mass="30198">MSMWGKGWETIVNKLLIASLALISGYSTAHEPYVAPIAYQTTNTQVAILAGYAEEALHSEYALKSPKFEITDPKQVKSTIEPDSKLGTATVFDLKLPEAGTYRVQTTASYPLKYVQDQKEWKLFFDMAADKAPAKSERDYLIPADLKTKKINPVEVTREWTLLTYVTKEKASPVQPIAAPIQVEFSTHPNELKANQPTKVKVAKANQPLANAEVVVRAKGATDEQAQTLKAGTDGSVDLTFPRAGEYLVEVTESVDSKKKPSNQFYSIISLSVN</sequence>
<evidence type="ECO:0008006" key="3">
    <source>
        <dbReference type="Google" id="ProtNLM"/>
    </source>
</evidence>
<evidence type="ECO:0000313" key="1">
    <source>
        <dbReference type="EMBL" id="EFF82837.1"/>
    </source>
</evidence>
<name>D4XPR0_ACIHA</name>
<proteinExistence type="predicted"/>
<evidence type="ECO:0000313" key="2">
    <source>
        <dbReference type="Proteomes" id="UP000003085"/>
    </source>
</evidence>
<reference evidence="2" key="1">
    <citation type="submission" date="2010-03" db="EMBL/GenBank/DDBJ databases">
        <title>Complete sequence of Mobiluncus curtisii ATCC 43063.</title>
        <authorList>
            <person name="Muzny D."/>
            <person name="Qin X."/>
            <person name="Deng J."/>
            <person name="Jiang H."/>
            <person name="Liu Y."/>
            <person name="Qu J."/>
            <person name="Song X.-Z."/>
            <person name="Zhang L."/>
            <person name="Thornton R."/>
            <person name="Coyle M."/>
            <person name="Francisco L."/>
            <person name="Jackson L."/>
            <person name="Javaid M."/>
            <person name="Korchina V."/>
            <person name="Kovar C."/>
            <person name="Mata R."/>
            <person name="Mathew T."/>
            <person name="Ngo R."/>
            <person name="Nguyen L."/>
            <person name="Nguyen N."/>
            <person name="Okwuonu G."/>
            <person name="Ongeri F."/>
            <person name="Pham C."/>
            <person name="Simmons D."/>
            <person name="Wilczek-Boney K."/>
            <person name="Hale W."/>
            <person name="Jakkamsetti A."/>
            <person name="Pham P."/>
            <person name="Ruth R."/>
            <person name="San Lucas F."/>
            <person name="Warren J."/>
            <person name="Zhang J."/>
            <person name="Zhao Z."/>
            <person name="Zhou C."/>
            <person name="Zhu D."/>
            <person name="Lee S."/>
            <person name="Bess C."/>
            <person name="Blankenburg K."/>
            <person name="Forbes L."/>
            <person name="Fu Q."/>
            <person name="Gubbala S."/>
            <person name="Hirani K."/>
            <person name="Jayaseelan J.C."/>
            <person name="Lara F."/>
            <person name="Munidasa M."/>
            <person name="Palculict T."/>
            <person name="Patil S."/>
            <person name="Pu L.-L."/>
            <person name="Saada N."/>
            <person name="Tang L."/>
            <person name="Weissenberger G."/>
            <person name="Zhu Y."/>
            <person name="Hemphill L."/>
            <person name="Shang Y."/>
            <person name="Youmans B."/>
            <person name="Ayvaz T."/>
            <person name="Ross M."/>
            <person name="Santibanez J."/>
            <person name="Aqrawi P."/>
            <person name="Gross S."/>
            <person name="Joshi V."/>
            <person name="Fowler G."/>
            <person name="Nazareth L."/>
            <person name="Reid J."/>
            <person name="Worley K."/>
            <person name="Petrosino J."/>
            <person name="Highlander S."/>
            <person name="Gibbs R."/>
            <person name="Gibbs R."/>
        </authorList>
    </citation>
    <scope>NUCLEOTIDE SEQUENCE [LARGE SCALE GENOMIC DNA]</scope>
    <source>
        <strain evidence="2">ATCC 19194</strain>
    </source>
</reference>
<dbReference type="Pfam" id="PF10670">
    <property type="entry name" value="DUF4198"/>
    <property type="match status" value="1"/>
</dbReference>
<dbReference type="Proteomes" id="UP000003085">
    <property type="component" value="Unassembled WGS sequence"/>
</dbReference>
<organism evidence="1 2">
    <name type="scientific">Acinetobacter haemolyticus ATCC 19194</name>
    <dbReference type="NCBI Taxonomy" id="707232"/>
    <lineage>
        <taxon>Bacteria</taxon>
        <taxon>Pseudomonadati</taxon>
        <taxon>Pseudomonadota</taxon>
        <taxon>Gammaproteobacteria</taxon>
        <taxon>Moraxellales</taxon>
        <taxon>Moraxellaceae</taxon>
        <taxon>Acinetobacter</taxon>
    </lineage>
</organism>
<protein>
    <recommendedName>
        <fullName evidence="3">DUF4198 domain-containing protein</fullName>
    </recommendedName>
</protein>
<accession>D4XPR0</accession>
<gene>
    <name evidence="1" type="ORF">HMP0015_1702</name>
</gene>
<dbReference type="AlphaFoldDB" id="D4XPR0"/>